<reference evidence="1" key="1">
    <citation type="submission" date="2019-03" db="EMBL/GenBank/DDBJ databases">
        <title>Improved annotation for the trematode Fasciola hepatica.</title>
        <authorList>
            <person name="Choi Y.-J."/>
            <person name="Martin J."/>
            <person name="Mitreva M."/>
        </authorList>
    </citation>
    <scope>NUCLEOTIDE SEQUENCE [LARGE SCALE GENOMIC DNA]</scope>
</reference>
<keyword evidence="2" id="KW-1185">Reference proteome</keyword>
<gene>
    <name evidence="1" type="ORF">D915_002623</name>
</gene>
<protein>
    <submittedName>
        <fullName evidence="1">Uncharacterized protein</fullName>
    </submittedName>
</protein>
<proteinExistence type="predicted"/>
<comment type="caution">
    <text evidence="1">The sequence shown here is derived from an EMBL/GenBank/DDBJ whole genome shotgun (WGS) entry which is preliminary data.</text>
</comment>
<accession>A0A2H1CMR5</accession>
<name>A0A2H1CMR5_FASHE</name>
<organism evidence="1 2">
    <name type="scientific">Fasciola hepatica</name>
    <name type="common">Liver fluke</name>
    <dbReference type="NCBI Taxonomy" id="6192"/>
    <lineage>
        <taxon>Eukaryota</taxon>
        <taxon>Metazoa</taxon>
        <taxon>Spiralia</taxon>
        <taxon>Lophotrochozoa</taxon>
        <taxon>Platyhelminthes</taxon>
        <taxon>Trematoda</taxon>
        <taxon>Digenea</taxon>
        <taxon>Plagiorchiida</taxon>
        <taxon>Echinostomata</taxon>
        <taxon>Echinostomatoidea</taxon>
        <taxon>Fasciolidae</taxon>
        <taxon>Fasciola</taxon>
    </lineage>
</organism>
<dbReference type="Proteomes" id="UP000230066">
    <property type="component" value="Unassembled WGS sequence"/>
</dbReference>
<evidence type="ECO:0000313" key="1">
    <source>
        <dbReference type="EMBL" id="THD26668.1"/>
    </source>
</evidence>
<dbReference type="AlphaFoldDB" id="A0A2H1CMR5"/>
<sequence length="120" mass="13750">MALQRAALLGALTLLVTTLESKVILEEGQMCFGLAFSTVKECLEVPMKNTSCDKREKLKDLLQNRKQLEEEELKELVTLCLCCGHCKRDLKQCVIRQMGLGLLFCTNVRHYLEKFSKLRE</sequence>
<evidence type="ECO:0000313" key="2">
    <source>
        <dbReference type="Proteomes" id="UP000230066"/>
    </source>
</evidence>
<dbReference type="EMBL" id="JXXN02000665">
    <property type="protein sequence ID" value="THD26668.1"/>
    <property type="molecule type" value="Genomic_DNA"/>
</dbReference>